<proteinExistence type="predicted"/>
<dbReference type="Proteomes" id="UP000319776">
    <property type="component" value="Unassembled WGS sequence"/>
</dbReference>
<accession>A0A501X8Q0</accession>
<evidence type="ECO:0000313" key="3">
    <source>
        <dbReference type="Proteomes" id="UP000319776"/>
    </source>
</evidence>
<keyword evidence="3" id="KW-1185">Reference proteome</keyword>
<organism evidence="2 3">
    <name type="scientific">[Mycoplasma] falconis</name>
    <dbReference type="NCBI Taxonomy" id="92403"/>
    <lineage>
        <taxon>Bacteria</taxon>
        <taxon>Bacillati</taxon>
        <taxon>Mycoplasmatota</taxon>
        <taxon>Mycoplasmoidales</taxon>
        <taxon>Metamycoplasmataceae</taxon>
        <taxon>Metamycoplasma</taxon>
    </lineage>
</organism>
<feature type="transmembrane region" description="Helical" evidence="1">
    <location>
        <begin position="6"/>
        <end position="29"/>
    </location>
</feature>
<evidence type="ECO:0008006" key="4">
    <source>
        <dbReference type="Google" id="ProtNLM"/>
    </source>
</evidence>
<dbReference type="OrthoDB" id="398361at2"/>
<evidence type="ECO:0000256" key="1">
    <source>
        <dbReference type="SAM" id="Phobius"/>
    </source>
</evidence>
<dbReference type="RefSeq" id="WP_140781523.1">
    <property type="nucleotide sequence ID" value="NZ_VFSS01000011.1"/>
</dbReference>
<reference evidence="2 3" key="1">
    <citation type="submission" date="2019-06" db="EMBL/GenBank/DDBJ databases">
        <title>Mycoplasma falconis type strain whole genome sequence.</title>
        <authorList>
            <person name="Spergser J."/>
        </authorList>
    </citation>
    <scope>NUCLEOTIDE SEQUENCE [LARGE SCALE GENOMIC DNA]</scope>
    <source>
        <strain evidence="2 3">ATCC 51372</strain>
    </source>
</reference>
<feature type="transmembrane region" description="Helical" evidence="1">
    <location>
        <begin position="229"/>
        <end position="252"/>
    </location>
</feature>
<feature type="transmembrane region" description="Helical" evidence="1">
    <location>
        <begin position="151"/>
        <end position="169"/>
    </location>
</feature>
<evidence type="ECO:0000313" key="2">
    <source>
        <dbReference type="EMBL" id="TPE56922.1"/>
    </source>
</evidence>
<feature type="transmembrane region" description="Helical" evidence="1">
    <location>
        <begin position="190"/>
        <end position="209"/>
    </location>
</feature>
<feature type="transmembrane region" description="Helical" evidence="1">
    <location>
        <begin position="104"/>
        <end position="131"/>
    </location>
</feature>
<feature type="transmembrane region" description="Helical" evidence="1">
    <location>
        <begin position="68"/>
        <end position="92"/>
    </location>
</feature>
<dbReference type="Gene3D" id="1.20.1280.290">
    <property type="match status" value="2"/>
</dbReference>
<keyword evidence="1" id="KW-1133">Transmembrane helix</keyword>
<name>A0A501X8Q0_9BACT</name>
<gene>
    <name evidence="2" type="ORF">FJO69_02660</name>
</gene>
<dbReference type="EMBL" id="VFSS01000011">
    <property type="protein sequence ID" value="TPE56922.1"/>
    <property type="molecule type" value="Genomic_DNA"/>
</dbReference>
<comment type="caution">
    <text evidence="2">The sequence shown here is derived from an EMBL/GenBank/DDBJ whole genome shotgun (WGS) entry which is preliminary data.</text>
</comment>
<keyword evidence="1" id="KW-0812">Transmembrane</keyword>
<keyword evidence="1" id="KW-0472">Membrane</keyword>
<dbReference type="AlphaFoldDB" id="A0A501X8Q0"/>
<protein>
    <recommendedName>
        <fullName evidence="4">PQ-loop repeat-containing protein</fullName>
    </recommendedName>
</protein>
<sequence length="269" mass="30393">MTATTFNIVTNIFGAIGAIMSVGLGLPQLIRLKKLKNSGTIAFSSYWCFYVGILLWVIFGIFSIGGVWYVFLANFICLILYAFVMFYAYYYYQGRTKEMMNKAILGISFISIIGLTMFALFIVKYPVWWSIYGFNTVEYQKKVALLQFPKMVDLIAGFILPAFTALAFMPQFIKSMKTKNFNGLGPAFPIVFLINDFAWIVYYAVYIYAASNPELANKDGFPQADTIMGLAGAIAWQSISTVVYFVQLFGILKFEKAAKQQENNVLKSK</sequence>
<feature type="transmembrane region" description="Helical" evidence="1">
    <location>
        <begin position="41"/>
        <end position="62"/>
    </location>
</feature>